<feature type="domain" description="SsuA/THI5-like" evidence="4">
    <location>
        <begin position="45"/>
        <end position="260"/>
    </location>
</feature>
<evidence type="ECO:0000256" key="1">
    <source>
        <dbReference type="ARBA" id="ARBA00004418"/>
    </source>
</evidence>
<dbReference type="SUPFAM" id="SSF53850">
    <property type="entry name" value="Periplasmic binding protein-like II"/>
    <property type="match status" value="1"/>
</dbReference>
<dbReference type="Gene3D" id="3.40.190.10">
    <property type="entry name" value="Periplasmic binding protein-like II"/>
    <property type="match status" value="2"/>
</dbReference>
<dbReference type="RefSeq" id="WP_066669290.1">
    <property type="nucleotide sequence ID" value="NZ_CP016171.1"/>
</dbReference>
<dbReference type="PANTHER" id="PTHR30024">
    <property type="entry name" value="ALIPHATIC SULFONATES-BINDING PROTEIN-RELATED"/>
    <property type="match status" value="1"/>
</dbReference>
<dbReference type="EMBL" id="CP016171">
    <property type="protein sequence ID" value="ANN71717.1"/>
    <property type="molecule type" value="Genomic_DNA"/>
</dbReference>
<evidence type="ECO:0000259" key="4">
    <source>
        <dbReference type="Pfam" id="PF09084"/>
    </source>
</evidence>
<organism evidence="5 6">
    <name type="scientific">Bordetella bronchialis</name>
    <dbReference type="NCBI Taxonomy" id="463025"/>
    <lineage>
        <taxon>Bacteria</taxon>
        <taxon>Pseudomonadati</taxon>
        <taxon>Pseudomonadota</taxon>
        <taxon>Betaproteobacteria</taxon>
        <taxon>Burkholderiales</taxon>
        <taxon>Alcaligenaceae</taxon>
        <taxon>Bordetella</taxon>
    </lineage>
</organism>
<dbReference type="Pfam" id="PF09084">
    <property type="entry name" value="NMT1"/>
    <property type="match status" value="1"/>
</dbReference>
<dbReference type="PROSITE" id="PS51318">
    <property type="entry name" value="TAT"/>
    <property type="match status" value="1"/>
</dbReference>
<dbReference type="GO" id="GO:0042597">
    <property type="term" value="C:periplasmic space"/>
    <property type="evidence" value="ECO:0007669"/>
    <property type="project" value="UniProtKB-SubCell"/>
</dbReference>
<dbReference type="InterPro" id="IPR015168">
    <property type="entry name" value="SsuA/THI5"/>
</dbReference>
<evidence type="ECO:0000313" key="6">
    <source>
        <dbReference type="Proteomes" id="UP000092213"/>
    </source>
</evidence>
<dbReference type="InterPro" id="IPR006311">
    <property type="entry name" value="TAT_signal"/>
</dbReference>
<evidence type="ECO:0000256" key="3">
    <source>
        <dbReference type="ARBA" id="ARBA00022729"/>
    </source>
</evidence>
<gene>
    <name evidence="5" type="ORF">BAU08_10575</name>
</gene>
<evidence type="ECO:0000256" key="2">
    <source>
        <dbReference type="ARBA" id="ARBA00010742"/>
    </source>
</evidence>
<sequence>MQISRRDWMLATSAFGAALALAPKRLLAADLKPVRFGIGQKAMAPNVINCVIGEVLGFNKEEGLTVRPQALGGNSNVQVAVDRGDVDIGIGVPSFGLPLLAKGEWNSSLNYYEYTYPYKWDIVVKPGSEIKSYQDLKGRKIGVSDFAATDYPVTKNVLKSLGIDPEKDVKFVAVGNGVPAGVALERGAIDALSYYDTGFGQIEAAGIAISFLPRPDKLPMVGGQFLMARKETFQSQRDMLVGYGRSVCKASQFVLADPDAGARAFLAMYPETAPRGSGKAEAVKSILNAISRRIKLYNPPYPGTKMGAINETEFQQEAALNQLDIKDFKAFYTNALIDDINNFDVGKIKAMASAYKG</sequence>
<dbReference type="AlphaFoldDB" id="A0A193FVD4"/>
<dbReference type="STRING" id="463025.BAU08_10575"/>
<dbReference type="PANTHER" id="PTHR30024:SF47">
    <property type="entry name" value="TAURINE-BINDING PERIPLASMIC PROTEIN"/>
    <property type="match status" value="1"/>
</dbReference>
<dbReference type="Proteomes" id="UP000092213">
    <property type="component" value="Chromosome"/>
</dbReference>
<comment type="similarity">
    <text evidence="2">Belongs to the bacterial solute-binding protein SsuA/TauA family.</text>
</comment>
<accession>A0A193FVD4</accession>
<proteinExistence type="inferred from homology"/>
<protein>
    <submittedName>
        <fullName evidence="5">ABC transporter substrate-binding protein</fullName>
    </submittedName>
</protein>
<keyword evidence="3" id="KW-0732">Signal</keyword>
<reference evidence="5 6" key="1">
    <citation type="submission" date="2016-06" db="EMBL/GenBank/DDBJ databases">
        <title>Complete genome sequences of Bordetella bronchialis and Bordetella flabilis.</title>
        <authorList>
            <person name="LiPuma J.J."/>
            <person name="Spilker T."/>
        </authorList>
    </citation>
    <scope>NUCLEOTIDE SEQUENCE [LARGE SCALE GENOMIC DNA]</scope>
    <source>
        <strain evidence="5 6">AU17976</strain>
    </source>
</reference>
<name>A0A193FVD4_9BORD</name>
<comment type="subcellular location">
    <subcellularLocation>
        <location evidence="1">Periplasm</location>
    </subcellularLocation>
</comment>
<evidence type="ECO:0000313" key="5">
    <source>
        <dbReference type="EMBL" id="ANN71717.1"/>
    </source>
</evidence>